<accession>A0AAR5NYG4</accession>
<feature type="compositionally biased region" description="Low complexity" evidence="1">
    <location>
        <begin position="394"/>
        <end position="409"/>
    </location>
</feature>
<name>A0AAR5NYG4_DENPD</name>
<evidence type="ECO:0008006" key="5">
    <source>
        <dbReference type="Google" id="ProtNLM"/>
    </source>
</evidence>
<keyword evidence="2" id="KW-0472">Membrane</keyword>
<protein>
    <recommendedName>
        <fullName evidence="5">Dystroglycan C-terminal domain-containing protein</fullName>
    </recommendedName>
</protein>
<feature type="compositionally biased region" description="Low complexity" evidence="1">
    <location>
        <begin position="643"/>
        <end position="664"/>
    </location>
</feature>
<dbReference type="Proteomes" id="UP000019118">
    <property type="component" value="Unassembled WGS sequence"/>
</dbReference>
<evidence type="ECO:0000313" key="4">
    <source>
        <dbReference type="Proteomes" id="UP000019118"/>
    </source>
</evidence>
<dbReference type="EnsemblMetazoa" id="XM_019898435.1">
    <property type="protein sequence ID" value="XP_019753994.1"/>
    <property type="gene ID" value="LOC109533187"/>
</dbReference>
<sequence length="751" mass="82859">MNPNSRRDDQVTRRQSGMRHLLDHLIMLIILANHDIGAEQELEFTDVDVAKLATHTYGTELLFLENSHYTDQQSYKLEDFFWTGSGDGPTEENVWTSEGPSTVYKTSTIISTVFVENTAIKANDTSARPPNCTVNCLTSASDGEITPTPTFSGDADTGNIGDDFSAAKEQFWLLTILKSDGKDPVIIDLKNSLANLYKTAFQRQQAQHLGIARSKRAVLEKPVHVYIHEVNRQTIDGEDKIEVLYHVEMLGKPVDAHTAATDMKLLSDEEVVKELGYPFEIKAEPYVKAPKPQELSKAKNTWFVIGVSIIGLLLILLILAFLLLGFTKKKRLPQPNVGIENRRHIFERAVGNENKGLVQDEETASERQQGRENSPTYINFADQHVTAVVLRPQSSFSGTSSSSSSLDISPLMNIETKHKPPPKKPPRSRAAMNKTVPVNTTRQLPPEVFDSDSSLSRKDESPEFAPNMDPGVMSPKSFLSMPSVKSFPRTNMPEPLNRVLEPVSVTHLDMPDDGRVSARDDRKYGSESLIRHGSIGTMEDPGVIGPIVWNRHCDRLKQGVSVDQGINEFNGQLKASTNISRMRKRFHDLLDDTFSLFGNSRKGSPTDSPVDDRSRPIAIEVKSHSANDSRPLDVESTLPPRPKTSGSSKPPSSKPSCAWSSSAPSRLIRPLSAAPRIGTGLISRAAKLSRGDSGDFPKTPSGILKHPKVNIEHVLAEGRFRPSDPAISVIQAFKSEIEKVSLPGSSTDLDK</sequence>
<reference evidence="4" key="1">
    <citation type="journal article" date="2013" name="Genome Biol.">
        <title>Draft genome of the mountain pine beetle, Dendroctonus ponderosae Hopkins, a major forest pest.</title>
        <authorList>
            <person name="Keeling C.I."/>
            <person name="Yuen M.M."/>
            <person name="Liao N.Y."/>
            <person name="Docking T.R."/>
            <person name="Chan S.K."/>
            <person name="Taylor G.A."/>
            <person name="Palmquist D.L."/>
            <person name="Jackman S.D."/>
            <person name="Nguyen A."/>
            <person name="Li M."/>
            <person name="Henderson H."/>
            <person name="Janes J.K."/>
            <person name="Zhao Y."/>
            <person name="Pandoh P."/>
            <person name="Moore R."/>
            <person name="Sperling F.A."/>
            <person name="Huber D.P."/>
            <person name="Birol I."/>
            <person name="Jones S.J."/>
            <person name="Bohlmann J."/>
        </authorList>
    </citation>
    <scope>NUCLEOTIDE SEQUENCE</scope>
</reference>
<dbReference type="AlphaFoldDB" id="A0AAR5NYG4"/>
<feature type="region of interest" description="Disordered" evidence="1">
    <location>
        <begin position="394"/>
        <end position="474"/>
    </location>
</feature>
<reference evidence="3" key="2">
    <citation type="submission" date="2024-08" db="UniProtKB">
        <authorList>
            <consortium name="EnsemblMetazoa"/>
        </authorList>
    </citation>
    <scope>IDENTIFICATION</scope>
</reference>
<organism evidence="3 4">
    <name type="scientific">Dendroctonus ponderosae</name>
    <name type="common">Mountain pine beetle</name>
    <dbReference type="NCBI Taxonomy" id="77166"/>
    <lineage>
        <taxon>Eukaryota</taxon>
        <taxon>Metazoa</taxon>
        <taxon>Ecdysozoa</taxon>
        <taxon>Arthropoda</taxon>
        <taxon>Hexapoda</taxon>
        <taxon>Insecta</taxon>
        <taxon>Pterygota</taxon>
        <taxon>Neoptera</taxon>
        <taxon>Endopterygota</taxon>
        <taxon>Coleoptera</taxon>
        <taxon>Polyphaga</taxon>
        <taxon>Cucujiformia</taxon>
        <taxon>Curculionidae</taxon>
        <taxon>Scolytinae</taxon>
        <taxon>Dendroctonus</taxon>
    </lineage>
</organism>
<proteinExistence type="predicted"/>
<evidence type="ECO:0000256" key="1">
    <source>
        <dbReference type="SAM" id="MobiDB-lite"/>
    </source>
</evidence>
<dbReference type="Pfam" id="PF12877">
    <property type="entry name" value="KIAA1549"/>
    <property type="match status" value="1"/>
</dbReference>
<feature type="region of interest" description="Disordered" evidence="1">
    <location>
        <begin position="620"/>
        <end position="664"/>
    </location>
</feature>
<dbReference type="InterPro" id="IPR024606">
    <property type="entry name" value="KIAA1549"/>
</dbReference>
<keyword evidence="2" id="KW-0812">Transmembrane</keyword>
<feature type="region of interest" description="Disordered" evidence="1">
    <location>
        <begin position="353"/>
        <end position="373"/>
    </location>
</feature>
<keyword evidence="4" id="KW-1185">Reference proteome</keyword>
<feature type="transmembrane region" description="Helical" evidence="2">
    <location>
        <begin position="302"/>
        <end position="326"/>
    </location>
</feature>
<evidence type="ECO:0000256" key="2">
    <source>
        <dbReference type="SAM" id="Phobius"/>
    </source>
</evidence>
<feature type="compositionally biased region" description="Basic and acidic residues" evidence="1">
    <location>
        <begin position="620"/>
        <end position="633"/>
    </location>
</feature>
<keyword evidence="2" id="KW-1133">Transmembrane helix</keyword>
<evidence type="ECO:0000313" key="3">
    <source>
        <dbReference type="EnsemblMetazoa" id="XP_019753994.1"/>
    </source>
</evidence>